<feature type="transmembrane region" description="Helical" evidence="9">
    <location>
        <begin position="143"/>
        <end position="168"/>
    </location>
</feature>
<feature type="transmembrane region" description="Helical" evidence="9">
    <location>
        <begin position="420"/>
        <end position="442"/>
    </location>
</feature>
<proteinExistence type="inferred from homology"/>
<reference evidence="11" key="1">
    <citation type="submission" date="2020-05" db="EMBL/GenBank/DDBJ databases">
        <title>Mycena genomes resolve the evolution of fungal bioluminescence.</title>
        <authorList>
            <person name="Tsai I.J."/>
        </authorList>
    </citation>
    <scope>NUCLEOTIDE SEQUENCE</scope>
    <source>
        <strain evidence="11">171206Taipei</strain>
    </source>
</reference>
<dbReference type="GO" id="GO:0022857">
    <property type="term" value="F:transmembrane transporter activity"/>
    <property type="evidence" value="ECO:0007669"/>
    <property type="project" value="InterPro"/>
</dbReference>
<keyword evidence="12" id="KW-1185">Reference proteome</keyword>
<keyword evidence="2" id="KW-0813">Transport</keyword>
<protein>
    <submittedName>
        <fullName evidence="11">MFS general substrate transporter</fullName>
    </submittedName>
</protein>
<feature type="transmembrane region" description="Helical" evidence="9">
    <location>
        <begin position="360"/>
        <end position="381"/>
    </location>
</feature>
<feature type="region of interest" description="Disordered" evidence="8">
    <location>
        <begin position="1"/>
        <end position="20"/>
    </location>
</feature>
<feature type="transmembrane region" description="Helical" evidence="9">
    <location>
        <begin position="118"/>
        <end position="137"/>
    </location>
</feature>
<dbReference type="FunFam" id="1.20.1250.20:FF:000386">
    <property type="entry name" value="MFS general substrate transporter"/>
    <property type="match status" value="1"/>
</dbReference>
<gene>
    <name evidence="11" type="ORF">MIND_01234000</name>
</gene>
<dbReference type="InterPro" id="IPR020846">
    <property type="entry name" value="MFS_dom"/>
</dbReference>
<evidence type="ECO:0000256" key="3">
    <source>
        <dbReference type="ARBA" id="ARBA00022475"/>
    </source>
</evidence>
<evidence type="ECO:0000259" key="10">
    <source>
        <dbReference type="PROSITE" id="PS50850"/>
    </source>
</evidence>
<feature type="domain" description="Major facilitator superfamily (MFS) profile" evidence="10">
    <location>
        <begin position="52"/>
        <end position="481"/>
    </location>
</feature>
<feature type="transmembrane region" description="Helical" evidence="9">
    <location>
        <begin position="327"/>
        <end position="348"/>
    </location>
</feature>
<feature type="transmembrane region" description="Helical" evidence="9">
    <location>
        <begin position="284"/>
        <end position="307"/>
    </location>
</feature>
<evidence type="ECO:0000256" key="8">
    <source>
        <dbReference type="SAM" id="MobiDB-lite"/>
    </source>
</evidence>
<feature type="compositionally biased region" description="Polar residues" evidence="8">
    <location>
        <begin position="1"/>
        <end position="15"/>
    </location>
</feature>
<evidence type="ECO:0000256" key="7">
    <source>
        <dbReference type="ARBA" id="ARBA00037968"/>
    </source>
</evidence>
<comment type="subcellular location">
    <subcellularLocation>
        <location evidence="1">Cell membrane</location>
        <topology evidence="1">Multi-pass membrane protein</topology>
    </subcellularLocation>
</comment>
<feature type="transmembrane region" description="Helical" evidence="9">
    <location>
        <begin position="89"/>
        <end position="111"/>
    </location>
</feature>
<dbReference type="PANTHER" id="PTHR43791:SF39">
    <property type="entry name" value="TRANSPORTER LIZ1_SEO1, PUTATIVE (AFU_ORTHOLOGUE AFUA_3G00980)-RELATED"/>
    <property type="match status" value="1"/>
</dbReference>
<dbReference type="Pfam" id="PF07690">
    <property type="entry name" value="MFS_1"/>
    <property type="match status" value="1"/>
</dbReference>
<dbReference type="SUPFAM" id="SSF103473">
    <property type="entry name" value="MFS general substrate transporter"/>
    <property type="match status" value="1"/>
</dbReference>
<keyword evidence="4 9" id="KW-0812">Transmembrane</keyword>
<dbReference type="Proteomes" id="UP000636479">
    <property type="component" value="Unassembled WGS sequence"/>
</dbReference>
<evidence type="ECO:0000256" key="4">
    <source>
        <dbReference type="ARBA" id="ARBA00022692"/>
    </source>
</evidence>
<dbReference type="PROSITE" id="PS50850">
    <property type="entry name" value="MFS"/>
    <property type="match status" value="1"/>
</dbReference>
<dbReference type="OrthoDB" id="3639251at2759"/>
<feature type="transmembrane region" description="Helical" evidence="9">
    <location>
        <begin position="387"/>
        <end position="408"/>
    </location>
</feature>
<keyword evidence="3" id="KW-1003">Cell membrane</keyword>
<evidence type="ECO:0000256" key="6">
    <source>
        <dbReference type="ARBA" id="ARBA00023136"/>
    </source>
</evidence>
<accession>A0A8H6S5A5</accession>
<feature type="transmembrane region" description="Helical" evidence="9">
    <location>
        <begin position="180"/>
        <end position="200"/>
    </location>
</feature>
<dbReference type="InterPro" id="IPR036259">
    <property type="entry name" value="MFS_trans_sf"/>
</dbReference>
<comment type="similarity">
    <text evidence="7">Belongs to the major facilitator superfamily. Allantoate permease family.</text>
</comment>
<dbReference type="GeneID" id="59351352"/>
<name>A0A8H6S5A5_9AGAR</name>
<evidence type="ECO:0000313" key="12">
    <source>
        <dbReference type="Proteomes" id="UP000636479"/>
    </source>
</evidence>
<dbReference type="GO" id="GO:0005886">
    <property type="term" value="C:plasma membrane"/>
    <property type="evidence" value="ECO:0007669"/>
    <property type="project" value="UniProtKB-SubCell"/>
</dbReference>
<dbReference type="Gene3D" id="1.20.1250.20">
    <property type="entry name" value="MFS general substrate transporter like domains"/>
    <property type="match status" value="1"/>
</dbReference>
<evidence type="ECO:0000256" key="9">
    <source>
        <dbReference type="SAM" id="Phobius"/>
    </source>
</evidence>
<evidence type="ECO:0000256" key="2">
    <source>
        <dbReference type="ARBA" id="ARBA00022448"/>
    </source>
</evidence>
<dbReference type="EMBL" id="JACAZF010000012">
    <property type="protein sequence ID" value="KAF7292077.1"/>
    <property type="molecule type" value="Genomic_DNA"/>
</dbReference>
<comment type="caution">
    <text evidence="11">The sequence shown here is derived from an EMBL/GenBank/DDBJ whole genome shotgun (WGS) entry which is preliminary data.</text>
</comment>
<evidence type="ECO:0000313" key="11">
    <source>
        <dbReference type="EMBL" id="KAF7292077.1"/>
    </source>
</evidence>
<keyword evidence="5 9" id="KW-1133">Transmembrane helix</keyword>
<dbReference type="RefSeq" id="XP_037214804.1">
    <property type="nucleotide sequence ID" value="XM_037368836.1"/>
</dbReference>
<sequence length="515" mass="58044">MPQSDSESYASQPSLEIKDQSSQKQSWLGYVWDTADLGPQERWMMFKVDGSLLLLASLGYFVKNLDQSNIQSAFFAGMKEDLNMYGNELVHATSFWTAGYVIGQIPATLLLTRVSPRYVIPTLELLWGLMTLATYSVKSTKMLYALRFLVGLFESGFYPGMNYILGSWYTPRELGKRMSLFYASGNMGMMFSGFLQTAAYKHLNGVHGLAGWRWLMIIDAIITLPIALLGFYLLPNLPWSPNPSPLLSSQEVEMACLRMKAVGRKERESWSSAKFGRIFKNWKIYVLPFLFTLAFNAPVQNPVQYWMKSFNAKPHPVPGRTWTVSQIQLYPLPGTAIFVTSAIVFACVSDGPFKGLRWPFLAFTALYGIMMDTVWLTMPLYENIRGHFLYFWFAGVPSATGALNHAWTSEICGDDNELRAIVVALGNDLAYVITAIAPNFVWKTLDFPRATRGYHYSIILHCLSLACISLVLCLLWRDRQRKAGEIYGDTDSSVADIPEKKVQVVENVDESTVTA</sequence>
<evidence type="ECO:0000256" key="1">
    <source>
        <dbReference type="ARBA" id="ARBA00004651"/>
    </source>
</evidence>
<dbReference type="PANTHER" id="PTHR43791">
    <property type="entry name" value="PERMEASE-RELATED"/>
    <property type="match status" value="1"/>
</dbReference>
<dbReference type="FunFam" id="1.20.1250.20:FF:000065">
    <property type="entry name" value="Putative MFS pantothenate transporter"/>
    <property type="match status" value="1"/>
</dbReference>
<dbReference type="InterPro" id="IPR011701">
    <property type="entry name" value="MFS"/>
</dbReference>
<feature type="transmembrane region" description="Helical" evidence="9">
    <location>
        <begin position="454"/>
        <end position="476"/>
    </location>
</feature>
<evidence type="ECO:0000256" key="5">
    <source>
        <dbReference type="ARBA" id="ARBA00022989"/>
    </source>
</evidence>
<organism evidence="11 12">
    <name type="scientific">Mycena indigotica</name>
    <dbReference type="NCBI Taxonomy" id="2126181"/>
    <lineage>
        <taxon>Eukaryota</taxon>
        <taxon>Fungi</taxon>
        <taxon>Dikarya</taxon>
        <taxon>Basidiomycota</taxon>
        <taxon>Agaricomycotina</taxon>
        <taxon>Agaricomycetes</taxon>
        <taxon>Agaricomycetidae</taxon>
        <taxon>Agaricales</taxon>
        <taxon>Marasmiineae</taxon>
        <taxon>Mycenaceae</taxon>
        <taxon>Mycena</taxon>
    </lineage>
</organism>
<keyword evidence="6 9" id="KW-0472">Membrane</keyword>
<feature type="transmembrane region" description="Helical" evidence="9">
    <location>
        <begin position="212"/>
        <end position="234"/>
    </location>
</feature>
<dbReference type="AlphaFoldDB" id="A0A8H6S5A5"/>